<accession>A0AAV4PE17</accession>
<keyword evidence="8" id="KW-0804">Transcription</keyword>
<dbReference type="GO" id="GO:0042790">
    <property type="term" value="P:nucleolar large rRNA transcription by RNA polymerase I"/>
    <property type="evidence" value="ECO:0007669"/>
    <property type="project" value="TreeGrafter"/>
</dbReference>
<evidence type="ECO:0000256" key="3">
    <source>
        <dbReference type="ARBA" id="ARBA00022723"/>
    </source>
</evidence>
<organism evidence="13 14">
    <name type="scientific">Caerostris darwini</name>
    <dbReference type="NCBI Taxonomy" id="1538125"/>
    <lineage>
        <taxon>Eukaryota</taxon>
        <taxon>Metazoa</taxon>
        <taxon>Ecdysozoa</taxon>
        <taxon>Arthropoda</taxon>
        <taxon>Chelicerata</taxon>
        <taxon>Arachnida</taxon>
        <taxon>Araneae</taxon>
        <taxon>Araneomorphae</taxon>
        <taxon>Entelegynae</taxon>
        <taxon>Araneoidea</taxon>
        <taxon>Araneidae</taxon>
        <taxon>Caerostris</taxon>
    </lineage>
</organism>
<feature type="region of interest" description="Disordered" evidence="10">
    <location>
        <begin position="158"/>
        <end position="180"/>
    </location>
</feature>
<evidence type="ECO:0000256" key="7">
    <source>
        <dbReference type="ARBA" id="ARBA00023125"/>
    </source>
</evidence>
<keyword evidence="7" id="KW-0238">DNA-binding</keyword>
<feature type="domain" description="Rrn7/TAF1B N-terminal cyclin" evidence="11">
    <location>
        <begin position="86"/>
        <end position="294"/>
    </location>
</feature>
<evidence type="ECO:0000313" key="14">
    <source>
        <dbReference type="Proteomes" id="UP001054837"/>
    </source>
</evidence>
<evidence type="ECO:0008006" key="15">
    <source>
        <dbReference type="Google" id="ProtNLM"/>
    </source>
</evidence>
<proteinExistence type="inferred from homology"/>
<sequence length="652" mass="76183">MLRSKLLQVLIRFKKYLNFKMRCKFCDNTEFTLIDGVSCCTVCVAQVQSSIQQKSDREDGSAIRSKKKKTKEKLYDDWTSPEAYSVILRKQTVALMNHGASNQLKDVVLYIWCQYLQKCEIAFRVDYMAETTIPRLGAFAVKRDIKVLYGNKTVGKKHKAKKKKNAKQKEPISLTSDTEIQSSTEYGHSFLTESDTNYTPSDGYESLNESKENVFAGEKKVNFSSFAKKYLKQKKFTDTFGAKKRFVHELSLYKTLCICYLGLLHTRDNLLLSDMLRLVKDRKIPFLYVHEHLPSSMHLLYGDFNAFKKTTVPDLWDISHMAAKLVDFLKLPKFKHRPLMPIVIRFVMDLNLPSCIIPIVKNIIDMLKEEENQWYEIERKSKRCIKPIPMYEAQAMASIIVTLKLLFVLDGEYEMEHSEIMMKINILLKSDKLFVWNEWRQQLSLKDFLFMKSGASCSDLSNLDKLSSEFIAKYSSVQPTLVNHNQSNAAKAKKEIQNQLKHLLNFNISESLEVTSFPIKSQQASMISNWKKWNIFKDTKEIDFTFLSKDFSSRLFFYDYEESDQSTEELINILLSSLYESVELRTWCNLALTRENILRTTSKYWFKNFPPRKFSVSGWIEELPDSFTWLLKFLSFPAQIQFFTLFLDESKL</sequence>
<evidence type="ECO:0000256" key="5">
    <source>
        <dbReference type="ARBA" id="ARBA00022833"/>
    </source>
</evidence>
<keyword evidence="4" id="KW-0863">Zinc-finger</keyword>
<dbReference type="PANTHER" id="PTHR31576:SF2">
    <property type="entry name" value="TATA BOX-BINDING PROTEIN-ASSOCIATED FACTOR RNA POLYMERASE I SUBUNIT B"/>
    <property type="match status" value="1"/>
</dbReference>
<dbReference type="EMBL" id="BPLQ01002577">
    <property type="protein sequence ID" value="GIX94139.1"/>
    <property type="molecule type" value="Genomic_DNA"/>
</dbReference>
<dbReference type="PANTHER" id="PTHR31576">
    <property type="entry name" value="TATA BOX-BINDING PROTEIN-ASSOCIATED FACTOR RNA POLYMERASE I SUBUNIT B"/>
    <property type="match status" value="1"/>
</dbReference>
<evidence type="ECO:0000259" key="12">
    <source>
        <dbReference type="Pfam" id="PF20645"/>
    </source>
</evidence>
<evidence type="ECO:0000259" key="11">
    <source>
        <dbReference type="Pfam" id="PF20644"/>
    </source>
</evidence>
<reference evidence="13 14" key="1">
    <citation type="submission" date="2021-06" db="EMBL/GenBank/DDBJ databases">
        <title>Caerostris darwini draft genome.</title>
        <authorList>
            <person name="Kono N."/>
            <person name="Arakawa K."/>
        </authorList>
    </citation>
    <scope>NUCLEOTIDE SEQUENCE [LARGE SCALE GENOMIC DNA]</scope>
</reference>
<name>A0AAV4PE17_9ARAC</name>
<evidence type="ECO:0000256" key="9">
    <source>
        <dbReference type="ARBA" id="ARBA00023242"/>
    </source>
</evidence>
<dbReference type="Pfam" id="PF20645">
    <property type="entry name" value="Rrn7_cyclin_C"/>
    <property type="match status" value="1"/>
</dbReference>
<dbReference type="GO" id="GO:0008270">
    <property type="term" value="F:zinc ion binding"/>
    <property type="evidence" value="ECO:0007669"/>
    <property type="project" value="UniProtKB-KW"/>
</dbReference>
<comment type="caution">
    <text evidence="13">The sequence shown here is derived from an EMBL/GenBank/DDBJ whole genome shotgun (WGS) entry which is preliminary data.</text>
</comment>
<evidence type="ECO:0000256" key="2">
    <source>
        <dbReference type="ARBA" id="ARBA00006899"/>
    </source>
</evidence>
<evidence type="ECO:0000313" key="13">
    <source>
        <dbReference type="EMBL" id="GIX94139.1"/>
    </source>
</evidence>
<dbReference type="InterPro" id="IPR048538">
    <property type="entry name" value="Rrn7_cyclin_C"/>
</dbReference>
<dbReference type="Pfam" id="PF20644">
    <property type="entry name" value="Rrn7_cyclin_N"/>
    <property type="match status" value="1"/>
</dbReference>
<keyword evidence="14" id="KW-1185">Reference proteome</keyword>
<evidence type="ECO:0000256" key="1">
    <source>
        <dbReference type="ARBA" id="ARBA00004604"/>
    </source>
</evidence>
<protein>
    <recommendedName>
        <fullName evidence="15">TATA box-binding protein-associated factor RNA polymerase I subunit B</fullName>
    </recommendedName>
</protein>
<keyword evidence="5" id="KW-0862">Zinc</keyword>
<gene>
    <name evidence="13" type="primary">TAF1B</name>
    <name evidence="13" type="ORF">CDAR_485061</name>
</gene>
<keyword evidence="3" id="KW-0479">Metal-binding</keyword>
<evidence type="ECO:0000256" key="6">
    <source>
        <dbReference type="ARBA" id="ARBA00023015"/>
    </source>
</evidence>
<dbReference type="GO" id="GO:0001164">
    <property type="term" value="F:RNA polymerase I core promoter sequence-specific DNA binding"/>
    <property type="evidence" value="ECO:0007669"/>
    <property type="project" value="InterPro"/>
</dbReference>
<evidence type="ECO:0000256" key="10">
    <source>
        <dbReference type="SAM" id="MobiDB-lite"/>
    </source>
</evidence>
<dbReference type="GO" id="GO:0005668">
    <property type="term" value="C:RNA polymerase transcription factor SL1 complex"/>
    <property type="evidence" value="ECO:0007669"/>
    <property type="project" value="TreeGrafter"/>
</dbReference>
<keyword evidence="9" id="KW-0539">Nucleus</keyword>
<keyword evidence="6" id="KW-0805">Transcription regulation</keyword>
<dbReference type="InterPro" id="IPR033599">
    <property type="entry name" value="TAF1B/Rrn7"/>
</dbReference>
<dbReference type="GO" id="GO:0070860">
    <property type="term" value="C:RNA polymerase I core factor complex"/>
    <property type="evidence" value="ECO:0007669"/>
    <property type="project" value="InterPro"/>
</dbReference>
<comment type="subcellular location">
    <subcellularLocation>
        <location evidence="1">Nucleus</location>
        <location evidence="1">Nucleolus</location>
    </subcellularLocation>
</comment>
<evidence type="ECO:0000256" key="4">
    <source>
        <dbReference type="ARBA" id="ARBA00022771"/>
    </source>
</evidence>
<feature type="domain" description="Rrn7/TAF1B C-terminal cyclin" evidence="12">
    <location>
        <begin position="317"/>
        <end position="444"/>
    </location>
</feature>
<dbReference type="AlphaFoldDB" id="A0AAV4PE17"/>
<evidence type="ECO:0000256" key="8">
    <source>
        <dbReference type="ARBA" id="ARBA00023163"/>
    </source>
</evidence>
<comment type="similarity">
    <text evidence="2">Belongs to the RRN7/TAF1B family.</text>
</comment>
<dbReference type="Proteomes" id="UP001054837">
    <property type="component" value="Unassembled WGS sequence"/>
</dbReference>
<dbReference type="InterPro" id="IPR048540">
    <property type="entry name" value="Rrn7_cyclin_N"/>
</dbReference>